<comment type="caution">
    <text evidence="1">The sequence shown here is derived from an EMBL/GenBank/DDBJ whole genome shotgun (WGS) entry which is preliminary data.</text>
</comment>
<keyword evidence="2" id="KW-1185">Reference proteome</keyword>
<dbReference type="EMBL" id="PDET01000014">
    <property type="protein sequence ID" value="PRD13978.1"/>
    <property type="molecule type" value="Genomic_DNA"/>
</dbReference>
<dbReference type="OrthoDB" id="6539783at2"/>
<dbReference type="AlphaFoldDB" id="A0A2S9I857"/>
<gene>
    <name evidence="1" type="ORF">CQW29_18405</name>
</gene>
<accession>A0A2S9I857</accession>
<reference evidence="1 2" key="1">
    <citation type="submission" date="2017-10" db="EMBL/GenBank/DDBJ databases">
        <title>Draft genome of two endophytic bacteria isolated from 'guarana' Paullinia cupana (Mart.) Ducke.</title>
        <authorList>
            <person name="Siqueira K.A."/>
            <person name="Liotti R.G."/>
            <person name="Mendes T.A."/>
            <person name="Soares M.A."/>
        </authorList>
    </citation>
    <scope>NUCLEOTIDE SEQUENCE [LARGE SCALE GENOMIC DNA]</scope>
    <source>
        <strain evidence="1 2">342</strain>
    </source>
</reference>
<dbReference type="RefSeq" id="WP_105594197.1">
    <property type="nucleotide sequence ID" value="NZ_PDET01000014.1"/>
</dbReference>
<evidence type="ECO:0008006" key="3">
    <source>
        <dbReference type="Google" id="ProtNLM"/>
    </source>
</evidence>
<sequence>MAINYQRMRDTATRLLAENGSQYDVVRKGSISMSGGKEVHEPDHTFTATGVRIDYDPKEIDGEFILAGDVRIIFTAEPALRVGDLVMVDGKQYRIFRPNPIKPGAVVISYRTQLRA</sequence>
<proteinExistence type="predicted"/>
<name>A0A2S9I857_9GAMM</name>
<organism evidence="1 2">
    <name type="scientific">Pantoea coffeiphila</name>
    <dbReference type="NCBI Taxonomy" id="1465635"/>
    <lineage>
        <taxon>Bacteria</taxon>
        <taxon>Pseudomonadati</taxon>
        <taxon>Pseudomonadota</taxon>
        <taxon>Gammaproteobacteria</taxon>
        <taxon>Enterobacterales</taxon>
        <taxon>Erwiniaceae</taxon>
        <taxon>Pantoea</taxon>
    </lineage>
</organism>
<dbReference type="Proteomes" id="UP000239181">
    <property type="component" value="Unassembled WGS sequence"/>
</dbReference>
<evidence type="ECO:0000313" key="2">
    <source>
        <dbReference type="Proteomes" id="UP000239181"/>
    </source>
</evidence>
<evidence type="ECO:0000313" key="1">
    <source>
        <dbReference type="EMBL" id="PRD13978.1"/>
    </source>
</evidence>
<protein>
    <recommendedName>
        <fullName evidence="3">Phage protein</fullName>
    </recommendedName>
</protein>